<dbReference type="Pfam" id="PF01292">
    <property type="entry name" value="Ni_hydr_CYTB"/>
    <property type="match status" value="1"/>
</dbReference>
<evidence type="ECO:0000256" key="12">
    <source>
        <dbReference type="SAM" id="Phobius"/>
    </source>
</evidence>
<accession>A0ABW7C5Q3</accession>
<feature type="domain" description="Cytochrome b561 bacterial/Ni-hydrogenase" evidence="13">
    <location>
        <begin position="22"/>
        <end position="169"/>
    </location>
</feature>
<dbReference type="InterPro" id="IPR052168">
    <property type="entry name" value="Cytochrome_b561_oxidase"/>
</dbReference>
<evidence type="ECO:0000256" key="9">
    <source>
        <dbReference type="ARBA" id="ARBA00023004"/>
    </source>
</evidence>
<evidence type="ECO:0000259" key="13">
    <source>
        <dbReference type="Pfam" id="PF01292"/>
    </source>
</evidence>
<keyword evidence="9" id="KW-0408">Iron</keyword>
<dbReference type="EMBL" id="JAZAQF010000013">
    <property type="protein sequence ID" value="MFG3816536.1"/>
    <property type="molecule type" value="Genomic_DNA"/>
</dbReference>
<evidence type="ECO:0000256" key="10">
    <source>
        <dbReference type="ARBA" id="ARBA00023136"/>
    </source>
</evidence>
<name>A0ABW7C5Q3_9CYAN</name>
<dbReference type="PANTHER" id="PTHR30529:SF1">
    <property type="entry name" value="CYTOCHROME B561 HOMOLOG 2"/>
    <property type="match status" value="1"/>
</dbReference>
<evidence type="ECO:0000256" key="11">
    <source>
        <dbReference type="ARBA" id="ARBA00037975"/>
    </source>
</evidence>
<sequence>MADSAQVAPPKRRLNNAFQNLMSLHWWMALAYLVLFVGGTFMAQLPREVSFRSGFYDFHKSIGILTIGLLLGRVLLLFRVWWRKYSRRLPKLSAHWWRVFLLHSSLYVFMIVVPVTGVFLSNSVRPNNVKFFGIVVPDLFPQNAEMVDLGRGLHFWFSYSFLVFVIAHAIDQWKVVRALWRRWTGFWNKSSSSNSKTALK</sequence>
<keyword evidence="5 12" id="KW-0812">Transmembrane</keyword>
<evidence type="ECO:0000256" key="5">
    <source>
        <dbReference type="ARBA" id="ARBA00022692"/>
    </source>
</evidence>
<evidence type="ECO:0000256" key="8">
    <source>
        <dbReference type="ARBA" id="ARBA00022989"/>
    </source>
</evidence>
<comment type="similarity">
    <text evidence="11">Belongs to the cytochrome b561 family.</text>
</comment>
<evidence type="ECO:0000256" key="7">
    <source>
        <dbReference type="ARBA" id="ARBA00022982"/>
    </source>
</evidence>
<proteinExistence type="inferred from homology"/>
<dbReference type="PANTHER" id="PTHR30529">
    <property type="entry name" value="CYTOCHROME B561"/>
    <property type="match status" value="1"/>
</dbReference>
<keyword evidence="8 12" id="KW-1133">Transmembrane helix</keyword>
<reference evidence="15" key="1">
    <citation type="journal article" date="2024" name="Algal Res.">
        <title>Biochemical, toxicological and genomic investigation of a high-biomass producing Limnothrix strain isolated from Italian shallow drinking water reservoir.</title>
        <authorList>
            <person name="Simonazzi M."/>
            <person name="Shishido T.K."/>
            <person name="Delbaje E."/>
            <person name="Wahlsten M."/>
            <person name="Fewer D.P."/>
            <person name="Sivonen K."/>
            <person name="Pezzolesi L."/>
            <person name="Pistocchi R."/>
        </authorList>
    </citation>
    <scope>NUCLEOTIDE SEQUENCE [LARGE SCALE GENOMIC DNA]</scope>
    <source>
        <strain evidence="15">LRLZ20PSL1</strain>
    </source>
</reference>
<keyword evidence="4" id="KW-0349">Heme</keyword>
<feature type="transmembrane region" description="Helical" evidence="12">
    <location>
        <begin position="21"/>
        <end position="41"/>
    </location>
</feature>
<feature type="transmembrane region" description="Helical" evidence="12">
    <location>
        <begin position="153"/>
        <end position="173"/>
    </location>
</feature>
<keyword evidence="10 12" id="KW-0472">Membrane</keyword>
<evidence type="ECO:0000256" key="6">
    <source>
        <dbReference type="ARBA" id="ARBA00022723"/>
    </source>
</evidence>
<keyword evidence="15" id="KW-1185">Reference proteome</keyword>
<evidence type="ECO:0000313" key="15">
    <source>
        <dbReference type="Proteomes" id="UP001604335"/>
    </source>
</evidence>
<evidence type="ECO:0000256" key="1">
    <source>
        <dbReference type="ARBA" id="ARBA00004651"/>
    </source>
</evidence>
<keyword evidence="2" id="KW-0813">Transport</keyword>
<dbReference type="InterPro" id="IPR011577">
    <property type="entry name" value="Cyt_b561_bac/Ni-Hgenase"/>
</dbReference>
<evidence type="ECO:0000256" key="4">
    <source>
        <dbReference type="ARBA" id="ARBA00022617"/>
    </source>
</evidence>
<organism evidence="14 15">
    <name type="scientific">Limnothrix redekei LRLZ20PSL1</name>
    <dbReference type="NCBI Taxonomy" id="3112953"/>
    <lineage>
        <taxon>Bacteria</taxon>
        <taxon>Bacillati</taxon>
        <taxon>Cyanobacteriota</taxon>
        <taxon>Cyanophyceae</taxon>
        <taxon>Pseudanabaenales</taxon>
        <taxon>Pseudanabaenaceae</taxon>
        <taxon>Limnothrix</taxon>
    </lineage>
</organism>
<protein>
    <submittedName>
        <fullName evidence="14">Cytochrome b/b6 domain-containing protein</fullName>
    </submittedName>
</protein>
<feature type="transmembrane region" description="Helical" evidence="12">
    <location>
        <begin position="61"/>
        <end position="78"/>
    </location>
</feature>
<evidence type="ECO:0000256" key="2">
    <source>
        <dbReference type="ARBA" id="ARBA00022448"/>
    </source>
</evidence>
<feature type="transmembrane region" description="Helical" evidence="12">
    <location>
        <begin position="99"/>
        <end position="120"/>
    </location>
</feature>
<keyword evidence="7" id="KW-0249">Electron transport</keyword>
<keyword evidence="6" id="KW-0479">Metal-binding</keyword>
<evidence type="ECO:0000313" key="14">
    <source>
        <dbReference type="EMBL" id="MFG3816536.1"/>
    </source>
</evidence>
<dbReference type="SUPFAM" id="SSF81342">
    <property type="entry name" value="Transmembrane di-heme cytochromes"/>
    <property type="match status" value="1"/>
</dbReference>
<comment type="caution">
    <text evidence="14">The sequence shown here is derived from an EMBL/GenBank/DDBJ whole genome shotgun (WGS) entry which is preliminary data.</text>
</comment>
<comment type="subcellular location">
    <subcellularLocation>
        <location evidence="1">Cell membrane</location>
        <topology evidence="1">Multi-pass membrane protein</topology>
    </subcellularLocation>
</comment>
<dbReference type="RefSeq" id="WP_393010510.1">
    <property type="nucleotide sequence ID" value="NZ_JAZAQF010000013.1"/>
</dbReference>
<keyword evidence="3" id="KW-1003">Cell membrane</keyword>
<dbReference type="InterPro" id="IPR016174">
    <property type="entry name" value="Di-haem_cyt_TM"/>
</dbReference>
<evidence type="ECO:0000256" key="3">
    <source>
        <dbReference type="ARBA" id="ARBA00022475"/>
    </source>
</evidence>
<dbReference type="Proteomes" id="UP001604335">
    <property type="component" value="Unassembled WGS sequence"/>
</dbReference>
<gene>
    <name evidence="14" type="ORF">VPK24_02715</name>
</gene>